<dbReference type="InterPro" id="IPR045174">
    <property type="entry name" value="Dof"/>
</dbReference>
<feature type="compositionally biased region" description="Polar residues" evidence="7">
    <location>
        <begin position="372"/>
        <end position="381"/>
    </location>
</feature>
<feature type="compositionally biased region" description="Polar residues" evidence="7">
    <location>
        <begin position="11"/>
        <end position="32"/>
    </location>
</feature>
<feature type="compositionally biased region" description="Polar residues" evidence="7">
    <location>
        <begin position="346"/>
        <end position="358"/>
    </location>
</feature>
<feature type="compositionally biased region" description="Low complexity" evidence="7">
    <location>
        <begin position="51"/>
        <end position="61"/>
    </location>
</feature>
<dbReference type="PANTHER" id="PTHR31089:SF1">
    <property type="entry name" value="CYCLIC DOF FACTOR 3"/>
    <property type="match status" value="1"/>
</dbReference>
<evidence type="ECO:0000256" key="7">
    <source>
        <dbReference type="SAM" id="MobiDB-lite"/>
    </source>
</evidence>
<keyword evidence="1" id="KW-0479">Metal-binding</keyword>
<feature type="domain" description="Dof-type" evidence="8">
    <location>
        <begin position="133"/>
        <end position="187"/>
    </location>
</feature>
<dbReference type="PANTHER" id="PTHR31089">
    <property type="entry name" value="CYCLIC DOF FACTOR 2"/>
    <property type="match status" value="1"/>
</dbReference>
<gene>
    <name evidence="9" type="ORF">WJX72_010419</name>
</gene>
<dbReference type="GO" id="GO:0003677">
    <property type="term" value="F:DNA binding"/>
    <property type="evidence" value="ECO:0007669"/>
    <property type="project" value="UniProtKB-KW"/>
</dbReference>
<evidence type="ECO:0000259" key="8">
    <source>
        <dbReference type="PROSITE" id="PS50884"/>
    </source>
</evidence>
<dbReference type="Proteomes" id="UP001489004">
    <property type="component" value="Unassembled WGS sequence"/>
</dbReference>
<evidence type="ECO:0000256" key="4">
    <source>
        <dbReference type="ARBA" id="ARBA00023125"/>
    </source>
</evidence>
<keyword evidence="2" id="KW-0862">Zinc</keyword>
<dbReference type="EMBL" id="JALJOR010000010">
    <property type="protein sequence ID" value="KAK9810421.1"/>
    <property type="molecule type" value="Genomic_DNA"/>
</dbReference>
<evidence type="ECO:0000313" key="9">
    <source>
        <dbReference type="EMBL" id="KAK9810421.1"/>
    </source>
</evidence>
<dbReference type="AlphaFoldDB" id="A0AAW1PPM3"/>
<evidence type="ECO:0000256" key="6">
    <source>
        <dbReference type="ARBA" id="ARBA00023242"/>
    </source>
</evidence>
<keyword evidence="3" id="KW-0805">Transcription regulation</keyword>
<evidence type="ECO:0000256" key="3">
    <source>
        <dbReference type="ARBA" id="ARBA00023015"/>
    </source>
</evidence>
<feature type="region of interest" description="Disordered" evidence="7">
    <location>
        <begin position="1"/>
        <end position="137"/>
    </location>
</feature>
<feature type="region of interest" description="Disordered" evidence="7">
    <location>
        <begin position="346"/>
        <end position="432"/>
    </location>
</feature>
<keyword evidence="5" id="KW-0804">Transcription</keyword>
<feature type="compositionally biased region" description="Polar residues" evidence="7">
    <location>
        <begin position="62"/>
        <end position="72"/>
    </location>
</feature>
<dbReference type="PROSITE" id="PS50884">
    <property type="entry name" value="ZF_DOF_2"/>
    <property type="match status" value="1"/>
</dbReference>
<proteinExistence type="predicted"/>
<evidence type="ECO:0000313" key="10">
    <source>
        <dbReference type="Proteomes" id="UP001489004"/>
    </source>
</evidence>
<dbReference type="GO" id="GO:0003700">
    <property type="term" value="F:DNA-binding transcription factor activity"/>
    <property type="evidence" value="ECO:0007669"/>
    <property type="project" value="InterPro"/>
</dbReference>
<protein>
    <recommendedName>
        <fullName evidence="8">Dof-type domain-containing protein</fullName>
    </recommendedName>
</protein>
<evidence type="ECO:0000256" key="1">
    <source>
        <dbReference type="ARBA" id="ARBA00022723"/>
    </source>
</evidence>
<accession>A0AAW1PPM3</accession>
<dbReference type="InterPro" id="IPR003851">
    <property type="entry name" value="Znf_Dof"/>
</dbReference>
<comment type="caution">
    <text evidence="9">The sequence shown here is derived from an EMBL/GenBank/DDBJ whole genome shotgun (WGS) entry which is preliminary data.</text>
</comment>
<evidence type="ECO:0000256" key="2">
    <source>
        <dbReference type="ARBA" id="ARBA00022833"/>
    </source>
</evidence>
<name>A0AAW1PPM3_9CHLO</name>
<feature type="compositionally biased region" description="Basic and acidic residues" evidence="7">
    <location>
        <begin position="118"/>
        <end position="128"/>
    </location>
</feature>
<keyword evidence="6" id="KW-0539">Nucleus</keyword>
<dbReference type="GO" id="GO:0046872">
    <property type="term" value="F:metal ion binding"/>
    <property type="evidence" value="ECO:0007669"/>
    <property type="project" value="UniProtKB-KW"/>
</dbReference>
<feature type="compositionally biased region" description="Low complexity" evidence="7">
    <location>
        <begin position="394"/>
        <end position="409"/>
    </location>
</feature>
<evidence type="ECO:0000256" key="5">
    <source>
        <dbReference type="ARBA" id="ARBA00023163"/>
    </source>
</evidence>
<sequence>MEACLEEPGSLTGQHGQAYTSSQGPKNKQSKGSKQDTPSRGRRGGQPEMRSSSGECESGESQTLRRNGSKASASPPVVTFKAEEGQGSGSGDDEQTAGVSKAGRKADHGSSIPVLRSSKPDSKPKLPRPDGQAKCPRCDSEETKFCYYNNYNVKQPRYFCKGCQRSSATVLASDSGCNSGGMNTQSEDGSMGGRRQQAAQQAVAAQQQVYAAQHQLQQAAALQAQAQMQLGCGWGQSQNPYMGSMWPYNMNSFGPNWAAAAYASRLGAPAWNPLDGSSVGTGGSLAAPRGPTTGSNMLSGPNPTHSTMVPISAALVTSGYTWGNGSNAWGGNPGAVAGMNTWGANWNTNVTTGSQPSAQGGGDNGQQGQEDLPQSSQNGNHHATALGSHGGATSGSALNGSANGSSMLSGGSGNSTVTAGQLGTRGARSFDT</sequence>
<keyword evidence="10" id="KW-1185">Reference proteome</keyword>
<dbReference type="Pfam" id="PF02701">
    <property type="entry name" value="Zn_ribbon_Dof"/>
    <property type="match status" value="1"/>
</dbReference>
<reference evidence="9 10" key="1">
    <citation type="journal article" date="2024" name="Nat. Commun.">
        <title>Phylogenomics reveals the evolutionary origins of lichenization in chlorophyte algae.</title>
        <authorList>
            <person name="Puginier C."/>
            <person name="Libourel C."/>
            <person name="Otte J."/>
            <person name="Skaloud P."/>
            <person name="Haon M."/>
            <person name="Grisel S."/>
            <person name="Petersen M."/>
            <person name="Berrin J.G."/>
            <person name="Delaux P.M."/>
            <person name="Dal Grande F."/>
            <person name="Keller J."/>
        </authorList>
    </citation>
    <scope>NUCLEOTIDE SEQUENCE [LARGE SCALE GENOMIC DNA]</scope>
    <source>
        <strain evidence="9 10">SAG 2043</strain>
    </source>
</reference>
<organism evidence="9 10">
    <name type="scientific">[Myrmecia] bisecta</name>
    <dbReference type="NCBI Taxonomy" id="41462"/>
    <lineage>
        <taxon>Eukaryota</taxon>
        <taxon>Viridiplantae</taxon>
        <taxon>Chlorophyta</taxon>
        <taxon>core chlorophytes</taxon>
        <taxon>Trebouxiophyceae</taxon>
        <taxon>Trebouxiales</taxon>
        <taxon>Trebouxiaceae</taxon>
        <taxon>Myrmecia</taxon>
    </lineage>
</organism>
<keyword evidence="4" id="KW-0238">DNA-binding</keyword>